<evidence type="ECO:0000313" key="5">
    <source>
        <dbReference type="Proteomes" id="UP000094526"/>
    </source>
</evidence>
<evidence type="ECO:0000256" key="2">
    <source>
        <dbReference type="SAM" id="MobiDB-lite"/>
    </source>
</evidence>
<dbReference type="PANTHER" id="PTHR32268">
    <property type="entry name" value="HOMOSERINE O-ACETYLTRANSFERASE"/>
    <property type="match status" value="1"/>
</dbReference>
<feature type="region of interest" description="Disordered" evidence="2">
    <location>
        <begin position="284"/>
        <end position="315"/>
    </location>
</feature>
<name>A0A1C1CX34_9EURO</name>
<proteinExistence type="inferred from homology"/>
<organism evidence="4 5">
    <name type="scientific">Cladophialophora carrionii</name>
    <dbReference type="NCBI Taxonomy" id="86049"/>
    <lineage>
        <taxon>Eukaryota</taxon>
        <taxon>Fungi</taxon>
        <taxon>Dikarya</taxon>
        <taxon>Ascomycota</taxon>
        <taxon>Pezizomycotina</taxon>
        <taxon>Eurotiomycetes</taxon>
        <taxon>Chaetothyriomycetidae</taxon>
        <taxon>Chaetothyriales</taxon>
        <taxon>Herpotrichiellaceae</taxon>
        <taxon>Cladophialophora</taxon>
    </lineage>
</organism>
<dbReference type="InterPro" id="IPR000073">
    <property type="entry name" value="AB_hydrolase_1"/>
</dbReference>
<dbReference type="InterPro" id="IPR029058">
    <property type="entry name" value="AB_hydrolase_fold"/>
</dbReference>
<dbReference type="PANTHER" id="PTHR32268:SF15">
    <property type="entry name" value="HOMOSERINE ACETYLTRANSFERASE FAMILY PROTEIN (AFU_ORTHOLOGUE AFUA_1G15350)"/>
    <property type="match status" value="1"/>
</dbReference>
<reference evidence="5" key="1">
    <citation type="submission" date="2015-07" db="EMBL/GenBank/DDBJ databases">
        <authorList>
            <person name="Teixeira M.M."/>
            <person name="Souza R.C."/>
            <person name="Almeida L.G."/>
            <person name="Vicente V.A."/>
            <person name="de Hoog S."/>
            <person name="Bocca A.L."/>
            <person name="de Almeida S.R."/>
            <person name="Vasconcelos A.T."/>
            <person name="Felipe M.S."/>
        </authorList>
    </citation>
    <scope>NUCLEOTIDE SEQUENCE [LARGE SCALE GENOMIC DNA]</scope>
    <source>
        <strain evidence="5">KSF</strain>
    </source>
</reference>
<evidence type="ECO:0000256" key="1">
    <source>
        <dbReference type="ARBA" id="ARBA00006886"/>
    </source>
</evidence>
<sequence>MTSNPNYDSTGVESYSIPDFHFSNGTTLHDVRVAYRSFNASSTAGAVLIPTCYSGLINTTLTFTAGPHADALAAYHVIVVAMLGNGESASPSTKPFFPEAGTLRYADVVRAQHALLTQHLGVRGGLEAVVGFSMGGQQAYHWAVLYPGFVKRVVAICSSARTSLHNYAFLEGPVAALTSSIDYVAWRAMKAKVAAGEPVGVHLKEVLPKTGLRAFARAYAAWLTSPAWFRQRLFTTMDGAPATVEEWMRAREEGTMHWDAEDLLVLARMWQMGDIGAVTPVTPVTAASAASEEEEEEEEAEPPVTPAAAQTQLGGKVPDDAAFQAALRGIQAKVLLMPCRTDQYFPPEDSEVEMQFLQRGTLAVIESVWGHVAGGGLNPADTTFMNERIAEFMKTE</sequence>
<comment type="caution">
    <text evidence="4">The sequence shown here is derived from an EMBL/GenBank/DDBJ whole genome shotgun (WGS) entry which is preliminary data.</text>
</comment>
<dbReference type="VEuPathDB" id="FungiDB:CLCR_10345"/>
<dbReference type="Proteomes" id="UP000094526">
    <property type="component" value="Unassembled WGS sequence"/>
</dbReference>
<accession>A0A1C1CX34</accession>
<dbReference type="OrthoDB" id="9972683at2759"/>
<evidence type="ECO:0000313" key="4">
    <source>
        <dbReference type="EMBL" id="OCT53011.1"/>
    </source>
</evidence>
<dbReference type="AlphaFoldDB" id="A0A1C1CX34"/>
<dbReference type="SUPFAM" id="SSF53474">
    <property type="entry name" value="alpha/beta-Hydrolases"/>
    <property type="match status" value="1"/>
</dbReference>
<dbReference type="InterPro" id="IPR008220">
    <property type="entry name" value="HAT_MetX-like"/>
</dbReference>
<dbReference type="Gene3D" id="3.40.50.1820">
    <property type="entry name" value="alpha/beta hydrolase"/>
    <property type="match status" value="1"/>
</dbReference>
<protein>
    <recommendedName>
        <fullName evidence="3">AB hydrolase-1 domain-containing protein</fullName>
    </recommendedName>
</protein>
<gene>
    <name evidence="4" type="ORF">CLCR_10345</name>
</gene>
<evidence type="ECO:0000259" key="3">
    <source>
        <dbReference type="Pfam" id="PF00561"/>
    </source>
</evidence>
<feature type="domain" description="AB hydrolase-1" evidence="3">
    <location>
        <begin position="70"/>
        <end position="161"/>
    </location>
</feature>
<comment type="similarity">
    <text evidence="1">Belongs to the AB hydrolase superfamily. MetX family.</text>
</comment>
<dbReference type="EMBL" id="LGRB01000008">
    <property type="protein sequence ID" value="OCT53011.1"/>
    <property type="molecule type" value="Genomic_DNA"/>
</dbReference>
<dbReference type="eggNOG" id="ENOG502SKF6">
    <property type="taxonomic scope" value="Eukaryota"/>
</dbReference>
<feature type="compositionally biased region" description="Acidic residues" evidence="2">
    <location>
        <begin position="291"/>
        <end position="301"/>
    </location>
</feature>
<dbReference type="GO" id="GO:0016747">
    <property type="term" value="F:acyltransferase activity, transferring groups other than amino-acyl groups"/>
    <property type="evidence" value="ECO:0007669"/>
    <property type="project" value="InterPro"/>
</dbReference>
<dbReference type="Pfam" id="PF00561">
    <property type="entry name" value="Abhydrolase_1"/>
    <property type="match status" value="1"/>
</dbReference>
<keyword evidence="5" id="KW-1185">Reference proteome</keyword>
<dbReference type="VEuPathDB" id="FungiDB:G647_04351"/>
<dbReference type="STRING" id="86049.A0A1C1CX34"/>